<dbReference type="CDD" id="cd07129">
    <property type="entry name" value="ALDH_KGSADH"/>
    <property type="match status" value="1"/>
</dbReference>
<accession>A0ABY4MGD2</accession>
<name>A0ABY4MGD2_9ACTN</name>
<dbReference type="PANTHER" id="PTHR43353:SF3">
    <property type="entry name" value="ALDEHYDE DEHYDROGENASE-RELATED"/>
    <property type="match status" value="1"/>
</dbReference>
<sequence length="625" mass="64043">MIRDDVQHIERRTGCGKTGHAPTRPGHTRYGSIRLGSYGRHGIAREECTVAAEAAPVWSVDPRTGKPREQVAVESTAAEVDAAVRTAHAAFAPLADRTVRATFLRRAAGLLDEAGEAVIEAADAETALGPGRLTGELARTTYQLRAFADGVTEGAFLDVRIDHADPDRTPPRPDLRRYKIPLGTVAVYAASNFPLAFSVPGGDTASALAAGCPVVVKAHPDHPATSELCAALLRRAATDVGLPEGVVNLVHGFQAGIDLVRHPLISAAGFTGSVRGGRALYDAAAARPHPIPFHGELGSLNPVVVTEAAAAERAEQLGTGLAASMTLGVGQFCVKPGLVLAPAGDTGDRLLKSLTAAVSDTEPGVLLDHRMRDAFLDGVRTRAELPDVQAPVTPGAGGEHTVSAGFLTVPAARLATEGPHDLLLEECFGPVTVLARYTDESEIGAVLARLSGNLTATLHLGDAESAGTDAAVGTESAATGDVAGDAGDAGDGGDGVGLGARGAADSNDGIGLGARLLSALTPLAGRIVVNGWPTGVAVAPAQHHGGPYPATTSTSTSVGGTAVERWLRPVVYQDTPPALLPPELREDNPPPGGTSRRQPGDFGRGDPHLASLGLPRRVDGRAEGA</sequence>
<dbReference type="EMBL" id="CP086322">
    <property type="protein sequence ID" value="UQA96148.1"/>
    <property type="molecule type" value="Genomic_DNA"/>
</dbReference>
<evidence type="ECO:0000259" key="3">
    <source>
        <dbReference type="Pfam" id="PF00171"/>
    </source>
</evidence>
<evidence type="ECO:0000256" key="2">
    <source>
        <dbReference type="SAM" id="MobiDB-lite"/>
    </source>
</evidence>
<dbReference type="Pfam" id="PF00171">
    <property type="entry name" value="Aldedh"/>
    <property type="match status" value="1"/>
</dbReference>
<dbReference type="InterPro" id="IPR044151">
    <property type="entry name" value="ALDH_KGSADH"/>
</dbReference>
<gene>
    <name evidence="4" type="ORF">K9S39_33570</name>
</gene>
<protein>
    <submittedName>
        <fullName evidence="4">Aldehyde dehydrogenase (NADP(+))</fullName>
    </submittedName>
</protein>
<keyword evidence="5" id="KW-1185">Reference proteome</keyword>
<dbReference type="InterPro" id="IPR050740">
    <property type="entry name" value="Aldehyde_DH_Superfamily"/>
</dbReference>
<feature type="compositionally biased region" description="Basic and acidic residues" evidence="2">
    <location>
        <begin position="1"/>
        <end position="13"/>
    </location>
</feature>
<dbReference type="Gene3D" id="3.40.309.10">
    <property type="entry name" value="Aldehyde Dehydrogenase, Chain A, domain 2"/>
    <property type="match status" value="1"/>
</dbReference>
<proteinExistence type="predicted"/>
<dbReference type="Gene3D" id="3.40.605.10">
    <property type="entry name" value="Aldehyde Dehydrogenase, Chain A, domain 1"/>
    <property type="match status" value="2"/>
</dbReference>
<organism evidence="4 5">
    <name type="scientific">Streptomyces halobius</name>
    <dbReference type="NCBI Taxonomy" id="2879846"/>
    <lineage>
        <taxon>Bacteria</taxon>
        <taxon>Bacillati</taxon>
        <taxon>Actinomycetota</taxon>
        <taxon>Actinomycetes</taxon>
        <taxon>Kitasatosporales</taxon>
        <taxon>Streptomycetaceae</taxon>
        <taxon>Streptomyces</taxon>
    </lineage>
</organism>
<keyword evidence="1" id="KW-0560">Oxidoreductase</keyword>
<dbReference type="InterPro" id="IPR016161">
    <property type="entry name" value="Ald_DH/histidinol_DH"/>
</dbReference>
<dbReference type="InterPro" id="IPR016162">
    <property type="entry name" value="Ald_DH_N"/>
</dbReference>
<dbReference type="InterPro" id="IPR015590">
    <property type="entry name" value="Aldehyde_DH_dom"/>
</dbReference>
<feature type="region of interest" description="Disordered" evidence="2">
    <location>
        <begin position="1"/>
        <end position="32"/>
    </location>
</feature>
<feature type="compositionally biased region" description="Basic and acidic residues" evidence="2">
    <location>
        <begin position="616"/>
        <end position="625"/>
    </location>
</feature>
<evidence type="ECO:0000256" key="1">
    <source>
        <dbReference type="ARBA" id="ARBA00023002"/>
    </source>
</evidence>
<evidence type="ECO:0000313" key="4">
    <source>
        <dbReference type="EMBL" id="UQA96148.1"/>
    </source>
</evidence>
<dbReference type="RefSeq" id="WP_283113142.1">
    <property type="nucleotide sequence ID" value="NZ_CP086322.1"/>
</dbReference>
<dbReference type="PANTHER" id="PTHR43353">
    <property type="entry name" value="SUCCINATE-SEMIALDEHYDE DEHYDROGENASE, MITOCHONDRIAL"/>
    <property type="match status" value="1"/>
</dbReference>
<feature type="region of interest" description="Disordered" evidence="2">
    <location>
        <begin position="574"/>
        <end position="625"/>
    </location>
</feature>
<evidence type="ECO:0000313" key="5">
    <source>
        <dbReference type="Proteomes" id="UP000830115"/>
    </source>
</evidence>
<reference evidence="4" key="1">
    <citation type="submission" date="2021-10" db="EMBL/GenBank/DDBJ databases">
        <title>Streptomyces nigrumlapis sp.nov.,an antimicrobial producing actinobacterium isolated from Black Gobi rocks.</title>
        <authorList>
            <person name="Wen Y."/>
            <person name="Zhang W."/>
            <person name="Liu X.G."/>
        </authorList>
    </citation>
    <scope>NUCLEOTIDE SEQUENCE</scope>
    <source>
        <strain evidence="4">ST13-2-2</strain>
    </source>
</reference>
<dbReference type="Proteomes" id="UP000830115">
    <property type="component" value="Chromosome"/>
</dbReference>
<feature type="domain" description="Aldehyde dehydrogenase" evidence="3">
    <location>
        <begin position="57"/>
        <end position="444"/>
    </location>
</feature>
<dbReference type="SUPFAM" id="SSF53720">
    <property type="entry name" value="ALDH-like"/>
    <property type="match status" value="1"/>
</dbReference>
<dbReference type="InterPro" id="IPR016163">
    <property type="entry name" value="Ald_DH_C"/>
</dbReference>